<dbReference type="KEGG" id="cre:CHLRE_12g519550v5"/>
<feature type="region of interest" description="Disordered" evidence="1">
    <location>
        <begin position="616"/>
        <end position="635"/>
    </location>
</feature>
<feature type="compositionally biased region" description="Low complexity" evidence="1">
    <location>
        <begin position="278"/>
        <end position="303"/>
    </location>
</feature>
<feature type="region of interest" description="Disordered" evidence="1">
    <location>
        <begin position="508"/>
        <end position="558"/>
    </location>
</feature>
<name>A0A2K3D3Z6_CHLRE</name>
<accession>A0A2K3D3Z6</accession>
<feature type="compositionally biased region" description="Low complexity" evidence="1">
    <location>
        <begin position="220"/>
        <end position="245"/>
    </location>
</feature>
<keyword evidence="3" id="KW-1185">Reference proteome</keyword>
<dbReference type="Proteomes" id="UP000006906">
    <property type="component" value="Chromosome 12"/>
</dbReference>
<proteinExistence type="predicted"/>
<protein>
    <submittedName>
        <fullName evidence="2">Uncharacterized protein</fullName>
    </submittedName>
</protein>
<feature type="region of interest" description="Disordered" evidence="1">
    <location>
        <begin position="196"/>
        <end position="245"/>
    </location>
</feature>
<reference evidence="2 3" key="1">
    <citation type="journal article" date="2007" name="Science">
        <title>The Chlamydomonas genome reveals the evolution of key animal and plant functions.</title>
        <authorList>
            <person name="Merchant S.S."/>
            <person name="Prochnik S.E."/>
            <person name="Vallon O."/>
            <person name="Harris E.H."/>
            <person name="Karpowicz S.J."/>
            <person name="Witman G.B."/>
            <person name="Terry A."/>
            <person name="Salamov A."/>
            <person name="Fritz-Laylin L.K."/>
            <person name="Marechal-Drouard L."/>
            <person name="Marshall W.F."/>
            <person name="Qu L.H."/>
            <person name="Nelson D.R."/>
            <person name="Sanderfoot A.A."/>
            <person name="Spalding M.H."/>
            <person name="Kapitonov V.V."/>
            <person name="Ren Q."/>
            <person name="Ferris P."/>
            <person name="Lindquist E."/>
            <person name="Shapiro H."/>
            <person name="Lucas S.M."/>
            <person name="Grimwood J."/>
            <person name="Schmutz J."/>
            <person name="Cardol P."/>
            <person name="Cerutti H."/>
            <person name="Chanfreau G."/>
            <person name="Chen C.L."/>
            <person name="Cognat V."/>
            <person name="Croft M.T."/>
            <person name="Dent R."/>
            <person name="Dutcher S."/>
            <person name="Fernandez E."/>
            <person name="Fukuzawa H."/>
            <person name="Gonzalez-Ballester D."/>
            <person name="Gonzalez-Halphen D."/>
            <person name="Hallmann A."/>
            <person name="Hanikenne M."/>
            <person name="Hippler M."/>
            <person name="Inwood W."/>
            <person name="Jabbari K."/>
            <person name="Kalanon M."/>
            <person name="Kuras R."/>
            <person name="Lefebvre P.A."/>
            <person name="Lemaire S.D."/>
            <person name="Lobanov A.V."/>
            <person name="Lohr M."/>
            <person name="Manuell A."/>
            <person name="Meier I."/>
            <person name="Mets L."/>
            <person name="Mittag M."/>
            <person name="Mittelmeier T."/>
            <person name="Moroney J.V."/>
            <person name="Moseley J."/>
            <person name="Napoli C."/>
            <person name="Nedelcu A.M."/>
            <person name="Niyogi K."/>
            <person name="Novoselov S.V."/>
            <person name="Paulsen I.T."/>
            <person name="Pazour G."/>
            <person name="Purton S."/>
            <person name="Ral J.P."/>
            <person name="Riano-Pachon D.M."/>
            <person name="Riekhof W."/>
            <person name="Rymarquis L."/>
            <person name="Schroda M."/>
            <person name="Stern D."/>
            <person name="Umen J."/>
            <person name="Willows R."/>
            <person name="Wilson N."/>
            <person name="Zimmer S.L."/>
            <person name="Allmer J."/>
            <person name="Balk J."/>
            <person name="Bisova K."/>
            <person name="Chen C.J."/>
            <person name="Elias M."/>
            <person name="Gendler K."/>
            <person name="Hauser C."/>
            <person name="Lamb M.R."/>
            <person name="Ledford H."/>
            <person name="Long J.C."/>
            <person name="Minagawa J."/>
            <person name="Page M.D."/>
            <person name="Pan J."/>
            <person name="Pootakham W."/>
            <person name="Roje S."/>
            <person name="Rose A."/>
            <person name="Stahlberg E."/>
            <person name="Terauchi A.M."/>
            <person name="Yang P."/>
            <person name="Ball S."/>
            <person name="Bowler C."/>
            <person name="Dieckmann C.L."/>
            <person name="Gladyshev V.N."/>
            <person name="Green P."/>
            <person name="Jorgensen R."/>
            <person name="Mayfield S."/>
            <person name="Mueller-Roeber B."/>
            <person name="Rajamani S."/>
            <person name="Sayre R.T."/>
            <person name="Brokstein P."/>
            <person name="Dubchak I."/>
            <person name="Goodstein D."/>
            <person name="Hornick L."/>
            <person name="Huang Y.W."/>
            <person name="Jhaveri J."/>
            <person name="Luo Y."/>
            <person name="Martinez D."/>
            <person name="Ngau W.C."/>
            <person name="Otillar B."/>
            <person name="Poliakov A."/>
            <person name="Porter A."/>
            <person name="Szajkowski L."/>
            <person name="Werner G."/>
            <person name="Zhou K."/>
            <person name="Grigoriev I.V."/>
            <person name="Rokhsar D.S."/>
            <person name="Grossman A.R."/>
        </authorList>
    </citation>
    <scope>NUCLEOTIDE SEQUENCE [LARGE SCALE GENOMIC DNA]</scope>
    <source>
        <strain evidence="3">CC-503</strain>
    </source>
</reference>
<feature type="region of interest" description="Disordered" evidence="1">
    <location>
        <begin position="137"/>
        <end position="164"/>
    </location>
</feature>
<dbReference type="OrthoDB" id="550860at2759"/>
<dbReference type="EMBL" id="CM008973">
    <property type="protein sequence ID" value="PNW75262.1"/>
    <property type="molecule type" value="Genomic_DNA"/>
</dbReference>
<dbReference type="OMA" id="HEQRERF"/>
<dbReference type="Gramene" id="PNW75262">
    <property type="protein sequence ID" value="PNW75262"/>
    <property type="gene ID" value="CHLRE_12g519550v5"/>
</dbReference>
<dbReference type="InParanoid" id="A0A2K3D3Z6"/>
<evidence type="ECO:0000313" key="2">
    <source>
        <dbReference type="EMBL" id="PNW75262.1"/>
    </source>
</evidence>
<dbReference type="RefSeq" id="XP_042918455.1">
    <property type="nucleotide sequence ID" value="XM_043068360.1"/>
</dbReference>
<dbReference type="GeneID" id="66055583"/>
<feature type="region of interest" description="Disordered" evidence="1">
    <location>
        <begin position="257"/>
        <end position="337"/>
    </location>
</feature>
<evidence type="ECO:0000313" key="3">
    <source>
        <dbReference type="Proteomes" id="UP000006906"/>
    </source>
</evidence>
<dbReference type="ExpressionAtlas" id="A0A2K3D3Z6">
    <property type="expression patterns" value="baseline and differential"/>
</dbReference>
<feature type="region of interest" description="Disordered" evidence="1">
    <location>
        <begin position="1530"/>
        <end position="1558"/>
    </location>
</feature>
<feature type="compositionally biased region" description="Basic and acidic residues" evidence="1">
    <location>
        <begin position="1541"/>
        <end position="1553"/>
    </location>
</feature>
<gene>
    <name evidence="2" type="ORF">CHLRE_12g519550v5</name>
</gene>
<feature type="compositionally biased region" description="Low complexity" evidence="1">
    <location>
        <begin position="137"/>
        <end position="154"/>
    </location>
</feature>
<feature type="compositionally biased region" description="Gly residues" evidence="1">
    <location>
        <begin position="521"/>
        <end position="539"/>
    </location>
</feature>
<organism evidence="2 3">
    <name type="scientific">Chlamydomonas reinhardtii</name>
    <name type="common">Chlamydomonas smithii</name>
    <dbReference type="NCBI Taxonomy" id="3055"/>
    <lineage>
        <taxon>Eukaryota</taxon>
        <taxon>Viridiplantae</taxon>
        <taxon>Chlorophyta</taxon>
        <taxon>core chlorophytes</taxon>
        <taxon>Chlorophyceae</taxon>
        <taxon>CS clade</taxon>
        <taxon>Chlamydomonadales</taxon>
        <taxon>Chlamydomonadaceae</taxon>
        <taxon>Chlamydomonas</taxon>
    </lineage>
</organism>
<feature type="compositionally biased region" description="Low complexity" evidence="1">
    <location>
        <begin position="616"/>
        <end position="625"/>
    </location>
</feature>
<feature type="region of interest" description="Disordered" evidence="1">
    <location>
        <begin position="574"/>
        <end position="610"/>
    </location>
</feature>
<sequence length="1570" mass="158446">MSAARLISRQGWQMGPCAAERPRWEAQPSAPLAAVSQARSRAAALLVARAEAASSAGTAPVRQPPLPAQGAAQASAGAAASLATASELLGAIQRCASVAELRGALQRGQAAGCLTNAHCIAMLARLVALTQAQTQTPAADSGSATAGASPAAAPQRRVPKEARQLGQELWRRLQPHRAALSPALQAALDQAQAALQLGEQSQRPQARPKNMAQGAGQVTGPLQAQAPRQQQQRQAQGQGQGQSQVQELGQGHVIKHKTQAQTAQPAGKTHPGRRAANGAGSRSSPPQAAAAPAAAAAHPSGGAQVRSEQAQYEQQQELKTQAGPGPAAPPSTQTADVPGATAAVAAGAAATMASASPLQDDASPLTTALQLGWQVLQQRQQEGPRPASSSGDGGVAVSSVDLNALEETLQTQPAASMALSDIAEVLQLLGALRLMPRHEWLCGARDTLRAAVMEAEAQVAEARTEGGQPGAGVRAVAEGAEVMLRQADLSALLEAVEELMALCWEADAGSRHTPPQPASGTGSGQEQGQGQGHGQGQEQGVGPPVPQESVAAVGAEGPQGGALACEQAVHGPAGAAVASEASPPASPEPETAASTSATAKAGASSEPAGGILGAAAHESAAAQPQHQEEPLWEEPAPEEPVAALRRLQALMQAARRAAGGAAGPVLTGCLADDGDDAAAALNDLQQLLEREAAAALLLPAQPQPQLQVREQEVAATAHKAVRAPALTPLRLACMLDAARALQPQLSAALLAPAARLMVSLVRGSAEDEPGAAGTGPAQEHVAALLSACVAARYVPPVHLLDKLAALAFAAQQPSPQQRRTGAYVRALHECGAGLSRLGHRLNAQRFSAWADAAAAAPRQLSVRQLLQLMSACLERRALLRTDAAAAGAAAGGGTGALAAVVEVPSRLAQLSAAEAATTVAAFAEQQGVRLSADGAAALLCHLTPRLTQLQPGQLAVLLPALSAAGALGAAAPDAAAADAFLAAHSSALLPSAELLQPAEELLPLLRAYAGLQYRPPPLLLLGLALGLEGALASSPLPAVLASLHLLLCRLRMLPNEGLATAVRDDLLPRLMVAATAAPSPVAPQQGAAAGAASATSAAPSSGTASSASATASPAGLTTAQKLKALDVLVAARVRPHPAQLAALLDVGMTLTATGSSSGSRLAGLSGRQLTRLLWLCVAFRALPSWRFVGEWLQAAAVVLRQAADATPAPPSHTTTSATTSDGGAAGDRSGSGSESTGGVSPCCLVRMGWCLSQMGLRPEPAWQAEYHAALLPVLPALDLEALSLAATSVLALRSRPGAEWLEGWMRAALGRMEAPGVAAAELDGASAARLVHFAAAAEAPVTRDWMQSFFLHTLHLVEASPAPLAPASSTTTAPGTSAGAAGAAAGRRSAFTADQLALTLRGLAALGYRPPQPWLEAALEALRRAAAAAVATADSVSGNSSGGSSSSLSPACYPVALAALGRLAPDVAAELGPGTVVETLVRAAHEQRERFSELELTWLLETLEQSYSGYRLPPAAAANLAAVLRRRQAGDAGESGGASGDRGEGEGEGRGESDVAGSLADAVSTAWLAW</sequence>
<feature type="region of interest" description="Disordered" evidence="1">
    <location>
        <begin position="1205"/>
        <end position="1238"/>
    </location>
</feature>
<feature type="compositionally biased region" description="Polar residues" evidence="1">
    <location>
        <begin position="306"/>
        <end position="319"/>
    </location>
</feature>
<evidence type="ECO:0000256" key="1">
    <source>
        <dbReference type="SAM" id="MobiDB-lite"/>
    </source>
</evidence>
<feature type="compositionally biased region" description="Low complexity" evidence="1">
    <location>
        <begin position="574"/>
        <end position="605"/>
    </location>
</feature>